<evidence type="ECO:0000256" key="2">
    <source>
        <dbReference type="ARBA" id="ARBA00022540"/>
    </source>
</evidence>
<keyword evidence="3" id="KW-0547">Nucleotide-binding</keyword>
<dbReference type="GO" id="GO:0003924">
    <property type="term" value="F:GTPase activity"/>
    <property type="evidence" value="ECO:0007669"/>
    <property type="project" value="InterPro"/>
</dbReference>
<evidence type="ECO:0000313" key="7">
    <source>
        <dbReference type="EMBL" id="HHE04930.1"/>
    </source>
</evidence>
<dbReference type="InterPro" id="IPR015760">
    <property type="entry name" value="TIF_IF2"/>
</dbReference>
<dbReference type="AlphaFoldDB" id="A0A7C5HBT1"/>
<comment type="caution">
    <text evidence="7">The sequence shown here is derived from an EMBL/GenBank/DDBJ whole genome shotgun (WGS) entry which is preliminary data.</text>
</comment>
<dbReference type="GO" id="GO:0005737">
    <property type="term" value="C:cytoplasm"/>
    <property type="evidence" value="ECO:0007669"/>
    <property type="project" value="TreeGrafter"/>
</dbReference>
<name>A0A7C5HBT1_UNCW3</name>
<dbReference type="GO" id="GO:0005525">
    <property type="term" value="F:GTP binding"/>
    <property type="evidence" value="ECO:0007669"/>
    <property type="project" value="UniProtKB-KW"/>
</dbReference>
<accession>A0A7C5HBT1</accession>
<protein>
    <submittedName>
        <fullName evidence="7">GTP-binding protein</fullName>
    </submittedName>
</protein>
<sequence>MSIRQPIVSVLGHVDHGKTTLLDRIRGTSVAQREAGKITQHIGATEVPIDIIYRICGKLIKREFKVPGLLFIDTPGHEAFTTLRARGGSLADLAVLVIDINEGIMPQTVESINILKRYRTPFVIAANKIDLIFGWKNCENEPFIVAIQKQKEKVQTAIDEKIYSIVEKLYEMGFSAERYDR</sequence>
<feature type="domain" description="Tr-type G" evidence="6">
    <location>
        <begin position="3"/>
        <end position="181"/>
    </location>
</feature>
<dbReference type="PROSITE" id="PS51722">
    <property type="entry name" value="G_TR_2"/>
    <property type="match status" value="1"/>
</dbReference>
<dbReference type="InterPro" id="IPR005225">
    <property type="entry name" value="Small_GTP-bd"/>
</dbReference>
<dbReference type="NCBIfam" id="TIGR00231">
    <property type="entry name" value="small_GTP"/>
    <property type="match status" value="1"/>
</dbReference>
<dbReference type="Proteomes" id="UP000886110">
    <property type="component" value="Unassembled WGS sequence"/>
</dbReference>
<dbReference type="PANTHER" id="PTHR43381:SF4">
    <property type="entry name" value="EUKARYOTIC TRANSLATION INITIATION FACTOR 5B"/>
    <property type="match status" value="1"/>
</dbReference>
<dbReference type="Pfam" id="PF00009">
    <property type="entry name" value="GTP_EFTU"/>
    <property type="match status" value="1"/>
</dbReference>
<dbReference type="InterPro" id="IPR000795">
    <property type="entry name" value="T_Tr_GTP-bd_dom"/>
</dbReference>
<evidence type="ECO:0000256" key="4">
    <source>
        <dbReference type="ARBA" id="ARBA00022917"/>
    </source>
</evidence>
<evidence type="ECO:0000256" key="1">
    <source>
        <dbReference type="ARBA" id="ARBA00007733"/>
    </source>
</evidence>
<dbReference type="CDD" id="cd01887">
    <property type="entry name" value="IF2_eIF5B"/>
    <property type="match status" value="1"/>
</dbReference>
<keyword evidence="2" id="KW-0396">Initiation factor</keyword>
<keyword evidence="4" id="KW-0648">Protein biosynthesis</keyword>
<dbReference type="PANTHER" id="PTHR43381">
    <property type="entry name" value="TRANSLATION INITIATION FACTOR IF-2-RELATED"/>
    <property type="match status" value="1"/>
</dbReference>
<keyword evidence="5" id="KW-0342">GTP-binding</keyword>
<dbReference type="PRINTS" id="PR00315">
    <property type="entry name" value="ELONGATNFCT"/>
</dbReference>
<proteinExistence type="inferred from homology"/>
<dbReference type="EMBL" id="DRTB01000197">
    <property type="protein sequence ID" value="HHE04930.1"/>
    <property type="molecule type" value="Genomic_DNA"/>
</dbReference>
<reference evidence="7" key="1">
    <citation type="journal article" date="2020" name="mSystems">
        <title>Genome- and Community-Level Interaction Insights into Carbon Utilization and Element Cycling Functions of Hydrothermarchaeota in Hydrothermal Sediment.</title>
        <authorList>
            <person name="Zhou Z."/>
            <person name="Liu Y."/>
            <person name="Xu W."/>
            <person name="Pan J."/>
            <person name="Luo Z.H."/>
            <person name="Li M."/>
        </authorList>
    </citation>
    <scope>NUCLEOTIDE SEQUENCE [LARGE SCALE GENOMIC DNA]</scope>
    <source>
        <strain evidence="7">HyVt-74</strain>
    </source>
</reference>
<gene>
    <name evidence="7" type="ORF">ENL19_02580</name>
</gene>
<evidence type="ECO:0000256" key="5">
    <source>
        <dbReference type="ARBA" id="ARBA00023134"/>
    </source>
</evidence>
<dbReference type="SUPFAM" id="SSF52540">
    <property type="entry name" value="P-loop containing nucleoside triphosphate hydrolases"/>
    <property type="match status" value="1"/>
</dbReference>
<dbReference type="Gene3D" id="3.40.50.300">
    <property type="entry name" value="P-loop containing nucleotide triphosphate hydrolases"/>
    <property type="match status" value="1"/>
</dbReference>
<evidence type="ECO:0000259" key="6">
    <source>
        <dbReference type="PROSITE" id="PS51722"/>
    </source>
</evidence>
<evidence type="ECO:0000256" key="3">
    <source>
        <dbReference type="ARBA" id="ARBA00022741"/>
    </source>
</evidence>
<dbReference type="GO" id="GO:0003743">
    <property type="term" value="F:translation initiation factor activity"/>
    <property type="evidence" value="ECO:0007669"/>
    <property type="project" value="UniProtKB-KW"/>
</dbReference>
<organism evidence="7">
    <name type="scientific">candidate division WOR-3 bacterium</name>
    <dbReference type="NCBI Taxonomy" id="2052148"/>
    <lineage>
        <taxon>Bacteria</taxon>
        <taxon>Bacteria division WOR-3</taxon>
    </lineage>
</organism>
<dbReference type="InterPro" id="IPR027417">
    <property type="entry name" value="P-loop_NTPase"/>
</dbReference>
<comment type="similarity">
    <text evidence="1">Belongs to the TRAFAC class translation factor GTPase superfamily. Classic translation factor GTPase family. IF-2 subfamily.</text>
</comment>
<feature type="non-terminal residue" evidence="7">
    <location>
        <position position="181"/>
    </location>
</feature>